<feature type="compositionally biased region" description="Basic residues" evidence="1">
    <location>
        <begin position="222"/>
        <end position="233"/>
    </location>
</feature>
<evidence type="ECO:0000256" key="1">
    <source>
        <dbReference type="SAM" id="MobiDB-lite"/>
    </source>
</evidence>
<evidence type="ECO:0000313" key="2">
    <source>
        <dbReference type="EMBL" id="XBH23514.1"/>
    </source>
</evidence>
<gene>
    <name evidence="2" type="primary">M</name>
</gene>
<protein>
    <submittedName>
        <fullName evidence="2">Matrix protein</fullName>
    </submittedName>
</protein>
<dbReference type="EMBL" id="PP711311">
    <property type="protein sequence ID" value="XBH23514.1"/>
    <property type="molecule type" value="Viral_cRNA"/>
</dbReference>
<feature type="compositionally biased region" description="Polar residues" evidence="1">
    <location>
        <begin position="207"/>
        <end position="218"/>
    </location>
</feature>
<reference evidence="2" key="1">
    <citation type="journal article" date="2024" name="Pathogens">
        <title>Novel Betanucleorhabdoviruses Infecting Elderberry (Sambucus nigra L.): Genome Characterization and Genetic Variability.</title>
        <authorList>
            <person name="Safarova D."/>
            <person name="Candresse T."/>
            <person name="Veselska J."/>
            <person name="Navratil M."/>
        </authorList>
    </citation>
    <scope>NUCLEOTIDE SEQUENCE</scope>
    <source>
        <strain evidence="2">B78-27</strain>
    </source>
</reference>
<accession>A0AAU7DZC1</accession>
<proteinExistence type="predicted"/>
<organism evidence="2">
    <name type="scientific">Sambucus betanucleorhabdovirus 5</name>
    <dbReference type="NCBI Taxonomy" id="3141833"/>
    <lineage>
        <taxon>Viruses</taxon>
        <taxon>Riboviria</taxon>
        <taxon>Orthornavirae</taxon>
        <taxon>Negarnaviricota</taxon>
        <taxon>Haploviricotina</taxon>
        <taxon>Monjiviricetes</taxon>
        <taxon>Mononegavirales</taxon>
        <taxon>Rhabdoviridae</taxon>
        <taxon>Betarhabdovirinae</taxon>
        <taxon>Betanucleorhabdovirus</taxon>
    </lineage>
</organism>
<sequence length="282" mass="31221">MIPASFSVKGYAAITFKEAKENMDSQTIWTTIMKINKYYPEKTQIYFSTTRGGQDKTTIEDPLTSSAIFDMIKGCVETCQIKESKGSSISLLLGSCYEYKVPFGITSDDTGHKSIILTLPFPMTGCYAISAAFDGSIKRGGYREHYMVSIDLDIYIGKLDESQYHQSLAKGVQVYPFKLNHPEYYTRADSSESEPTTDQSDEEAPSTPKNTKTQQRSAAYNPKRKGIVKKKRPSGINKRLLEAFNAVAGQNQKPDTDPGSNPGTSAQTGQPDTQQARIHTSD</sequence>
<feature type="region of interest" description="Disordered" evidence="1">
    <location>
        <begin position="187"/>
        <end position="282"/>
    </location>
</feature>
<feature type="compositionally biased region" description="Polar residues" evidence="1">
    <location>
        <begin position="248"/>
        <end position="282"/>
    </location>
</feature>
<name>A0AAU7DZC1_9RHAB</name>
<reference evidence="2" key="2">
    <citation type="submission" date="2024-04" db="EMBL/GenBank/DDBJ databases">
        <authorList>
            <person name="Safarova D."/>
        </authorList>
    </citation>
    <scope>NUCLEOTIDE SEQUENCE</scope>
    <source>
        <strain evidence="2">B78-27</strain>
    </source>
</reference>